<comment type="cofactor">
    <cofactor evidence="6">
        <name>heme c</name>
        <dbReference type="ChEBI" id="CHEBI:61717"/>
    </cofactor>
    <text evidence="6">Binds 4 heme c groups covalently per monomer.</text>
</comment>
<feature type="binding site" description="axial binding residue" evidence="6">
    <location>
        <position position="70"/>
    </location>
    <ligand>
        <name>heme c</name>
        <dbReference type="ChEBI" id="CHEBI:61717"/>
        <label>1</label>
    </ligand>
    <ligandPart>
        <name>Fe</name>
        <dbReference type="ChEBI" id="CHEBI:18248"/>
    </ligandPart>
</feature>
<feature type="binding site" description="axial binding residue" evidence="6">
    <location>
        <position position="57"/>
    </location>
    <ligand>
        <name>heme c</name>
        <dbReference type="ChEBI" id="CHEBI:61717"/>
        <label>1</label>
    </ligand>
    <ligandPart>
        <name>Fe</name>
        <dbReference type="ChEBI" id="CHEBI:18248"/>
    </ligandPart>
</feature>
<feature type="binding site" description="axial binding residue" evidence="6">
    <location>
        <position position="47"/>
    </location>
    <ligand>
        <name>heme c</name>
        <dbReference type="ChEBI" id="CHEBI:61717"/>
        <label>1</label>
    </ligand>
    <ligandPart>
        <name>Fe</name>
        <dbReference type="ChEBI" id="CHEBI:18248"/>
    </ligandPart>
</feature>
<dbReference type="InterPro" id="IPR002322">
    <property type="entry name" value="Cyt_c_III"/>
</dbReference>
<dbReference type="InterPro" id="IPR020942">
    <property type="entry name" value="Cyt_c_III_dom"/>
</dbReference>
<accession>A0A2K2HBM1</accession>
<feature type="binding site" description="axial binding residue" evidence="6">
    <location>
        <position position="104"/>
    </location>
    <ligand>
        <name>heme c</name>
        <dbReference type="ChEBI" id="CHEBI:61717"/>
        <label>1</label>
    </ligand>
    <ligandPart>
        <name>Fe</name>
        <dbReference type="ChEBI" id="CHEBI:18248"/>
    </ligandPart>
</feature>
<dbReference type="OrthoDB" id="5421852at2"/>
<feature type="chain" id="PRO_5014327842" description="Class III cytochrome C domain-containing protein" evidence="7">
    <location>
        <begin position="25"/>
        <end position="106"/>
    </location>
</feature>
<feature type="binding site" description="axial binding residue" evidence="6">
    <location>
        <position position="71"/>
    </location>
    <ligand>
        <name>heme c</name>
        <dbReference type="ChEBI" id="CHEBI:61717"/>
        <label>1</label>
    </ligand>
    <ligandPart>
        <name>Fe</name>
        <dbReference type="ChEBI" id="CHEBI:18248"/>
    </ligandPart>
</feature>
<feature type="signal peptide" evidence="7">
    <location>
        <begin position="1"/>
        <end position="24"/>
    </location>
</feature>
<dbReference type="InterPro" id="IPR036280">
    <property type="entry name" value="Multihaem_cyt_sf"/>
</dbReference>
<evidence type="ECO:0000256" key="4">
    <source>
        <dbReference type="ARBA" id="ARBA00022982"/>
    </source>
</evidence>
<name>A0A2K2HBM1_9BACT</name>
<keyword evidence="7" id="KW-0732">Signal</keyword>
<sequence>MKRFIAVLVAVGFIALGSAAISFADNGPEVIKLPAKMGTVTFPHKAHQERIGDCKTCHHKGVEAGPCRSCHDGSKAPKFKNAAHKRCKGCHKEKGVSTSCKTCHKK</sequence>
<evidence type="ECO:0000256" key="6">
    <source>
        <dbReference type="PIRSR" id="PIRSR602322-1"/>
    </source>
</evidence>
<feature type="binding site" description="axial binding residue" evidence="6">
    <location>
        <position position="44"/>
    </location>
    <ligand>
        <name>heme c</name>
        <dbReference type="ChEBI" id="CHEBI:61717"/>
        <label>1</label>
    </ligand>
    <ligandPart>
        <name>Fe</name>
        <dbReference type="ChEBI" id="CHEBI:18248"/>
    </ligandPart>
</feature>
<dbReference type="EMBL" id="PPFX01000009">
    <property type="protein sequence ID" value="PNU20702.1"/>
    <property type="molecule type" value="Genomic_DNA"/>
</dbReference>
<feature type="binding site" description="axial binding residue" evidence="6">
    <location>
        <position position="58"/>
    </location>
    <ligand>
        <name>heme c</name>
        <dbReference type="ChEBI" id="CHEBI:61717"/>
        <label>1</label>
    </ligand>
    <ligandPart>
        <name>Fe</name>
        <dbReference type="ChEBI" id="CHEBI:18248"/>
    </ligandPart>
</feature>
<gene>
    <name evidence="9" type="ORF">C2E25_05635</name>
</gene>
<evidence type="ECO:0000313" key="9">
    <source>
        <dbReference type="EMBL" id="PNU20702.1"/>
    </source>
</evidence>
<evidence type="ECO:0000256" key="2">
    <source>
        <dbReference type="ARBA" id="ARBA00022617"/>
    </source>
</evidence>
<evidence type="ECO:0000256" key="7">
    <source>
        <dbReference type="SAM" id="SignalP"/>
    </source>
</evidence>
<feature type="binding site" description="axial binding residue" evidence="6">
    <location>
        <position position="59"/>
    </location>
    <ligand>
        <name>heme c</name>
        <dbReference type="ChEBI" id="CHEBI:61717"/>
        <label>1</label>
    </ligand>
    <ligandPart>
        <name>Fe</name>
        <dbReference type="ChEBI" id="CHEBI:18248"/>
    </ligandPart>
</feature>
<proteinExistence type="predicted"/>
<evidence type="ECO:0000259" key="8">
    <source>
        <dbReference type="Pfam" id="PF02085"/>
    </source>
</evidence>
<dbReference type="CDD" id="cd08168">
    <property type="entry name" value="Cytochrom_C3"/>
    <property type="match status" value="1"/>
</dbReference>
<dbReference type="Proteomes" id="UP000236340">
    <property type="component" value="Unassembled WGS sequence"/>
</dbReference>
<feature type="binding site" description="axial binding residue" evidence="6">
    <location>
        <position position="54"/>
    </location>
    <ligand>
        <name>heme c</name>
        <dbReference type="ChEBI" id="CHEBI:61717"/>
        <label>3</label>
    </ligand>
    <ligandPart>
        <name>Fe</name>
        <dbReference type="ChEBI" id="CHEBI:18248"/>
    </ligandPart>
</feature>
<dbReference type="SUPFAM" id="SSF48695">
    <property type="entry name" value="Multiheme cytochromes"/>
    <property type="match status" value="1"/>
</dbReference>
<feature type="binding site" description="covalent" evidence="6">
    <location>
        <position position="67"/>
    </location>
    <ligand>
        <name>heme c</name>
        <dbReference type="ChEBI" id="CHEBI:61717"/>
        <label>1</label>
    </ligand>
</feature>
<feature type="binding site" description="axial binding residue" evidence="6">
    <location>
        <position position="90"/>
    </location>
    <ligand>
        <name>heme c</name>
        <dbReference type="ChEBI" id="CHEBI:61717"/>
        <label>1</label>
    </ligand>
    <ligandPart>
        <name>Fe</name>
        <dbReference type="ChEBI" id="CHEBI:18248"/>
    </ligandPart>
</feature>
<dbReference type="PRINTS" id="PR00609">
    <property type="entry name" value="CYTOCHROMEC3"/>
</dbReference>
<dbReference type="Gene3D" id="3.90.10.10">
    <property type="entry name" value="Cytochrome C3"/>
    <property type="match status" value="1"/>
</dbReference>
<feature type="binding site" description="axial binding residue" evidence="6">
    <location>
        <position position="103"/>
    </location>
    <ligand>
        <name>heme c</name>
        <dbReference type="ChEBI" id="CHEBI:61717"/>
        <label>1</label>
    </ligand>
    <ligandPart>
        <name>Fe</name>
        <dbReference type="ChEBI" id="CHEBI:18248"/>
    </ligandPart>
</feature>
<keyword evidence="4" id="KW-0249">Electron transport</keyword>
<organism evidence="9 10">
    <name type="scientific">Geothermobacter hydrogeniphilus</name>
    <dbReference type="NCBI Taxonomy" id="1969733"/>
    <lineage>
        <taxon>Bacteria</taxon>
        <taxon>Pseudomonadati</taxon>
        <taxon>Thermodesulfobacteriota</taxon>
        <taxon>Desulfuromonadia</taxon>
        <taxon>Desulfuromonadales</taxon>
        <taxon>Geothermobacteraceae</taxon>
        <taxon>Geothermobacter</taxon>
    </lineage>
</organism>
<dbReference type="Pfam" id="PF02085">
    <property type="entry name" value="Cytochrom_CIII"/>
    <property type="match status" value="1"/>
</dbReference>
<evidence type="ECO:0000256" key="5">
    <source>
        <dbReference type="ARBA" id="ARBA00023004"/>
    </source>
</evidence>
<dbReference type="AlphaFoldDB" id="A0A2K2HBM1"/>
<keyword evidence="5 6" id="KW-0408">Iron</keyword>
<dbReference type="RefSeq" id="WP_103114807.1">
    <property type="nucleotide sequence ID" value="NZ_PPFX01000009.1"/>
</dbReference>
<keyword evidence="3 6" id="KW-0479">Metal-binding</keyword>
<feature type="binding site" description="axial binding residue" evidence="6">
    <location>
        <position position="91"/>
    </location>
    <ligand>
        <name>heme c</name>
        <dbReference type="ChEBI" id="CHEBI:61717"/>
        <label>1</label>
    </ligand>
    <ligandPart>
        <name>Fe</name>
        <dbReference type="ChEBI" id="CHEBI:18248"/>
    </ligandPart>
</feature>
<feature type="binding site" description="axial binding residue" evidence="6">
    <location>
        <position position="100"/>
    </location>
    <ligand>
        <name>heme c</name>
        <dbReference type="ChEBI" id="CHEBI:61717"/>
        <label>1</label>
    </ligand>
    <ligandPart>
        <name>Fe</name>
        <dbReference type="ChEBI" id="CHEBI:18248"/>
    </ligandPart>
</feature>
<keyword evidence="1" id="KW-0813">Transport</keyword>
<comment type="caution">
    <text evidence="9">The sequence shown here is derived from an EMBL/GenBank/DDBJ whole genome shotgun (WGS) entry which is preliminary data.</text>
</comment>
<reference evidence="9 10" key="1">
    <citation type="journal article" date="2018" name="Genome Announc.">
        <title>Genome Sequence of Geothermobacter sp. HR-1 Iron Reducer from the Loihi Seamount.</title>
        <authorList>
            <person name="Smith H."/>
            <person name="Abuyen K."/>
            <person name="Tremblay J."/>
            <person name="Savalia P."/>
            <person name="Perez-Rodriguez I."/>
            <person name="Emerson D."/>
            <person name="Tully B."/>
            <person name="Amend J."/>
        </authorList>
    </citation>
    <scope>NUCLEOTIDE SEQUENCE [LARGE SCALE GENOMIC DNA]</scope>
    <source>
        <strain evidence="9 10">HR-1</strain>
    </source>
</reference>
<dbReference type="GO" id="GO:0046872">
    <property type="term" value="F:metal ion binding"/>
    <property type="evidence" value="ECO:0007669"/>
    <property type="project" value="UniProtKB-KW"/>
</dbReference>
<dbReference type="GO" id="GO:0009055">
    <property type="term" value="F:electron transfer activity"/>
    <property type="evidence" value="ECO:0007669"/>
    <property type="project" value="InterPro"/>
</dbReference>
<protein>
    <recommendedName>
        <fullName evidence="8">Class III cytochrome C domain-containing protein</fullName>
    </recommendedName>
</protein>
<evidence type="ECO:0000256" key="3">
    <source>
        <dbReference type="ARBA" id="ARBA00022723"/>
    </source>
</evidence>
<feature type="domain" description="Class III cytochrome C" evidence="8">
    <location>
        <begin position="28"/>
        <end position="104"/>
    </location>
</feature>
<keyword evidence="2 6" id="KW-0349">Heme</keyword>
<dbReference type="GO" id="GO:0020037">
    <property type="term" value="F:heme binding"/>
    <property type="evidence" value="ECO:0007669"/>
    <property type="project" value="InterPro"/>
</dbReference>
<evidence type="ECO:0000256" key="1">
    <source>
        <dbReference type="ARBA" id="ARBA00022448"/>
    </source>
</evidence>
<evidence type="ECO:0000313" key="10">
    <source>
        <dbReference type="Proteomes" id="UP000236340"/>
    </source>
</evidence>
<feature type="binding site" description="axial binding residue" evidence="6">
    <location>
        <position position="87"/>
    </location>
    <ligand>
        <name>heme c</name>
        <dbReference type="ChEBI" id="CHEBI:61717"/>
        <label>1</label>
    </ligand>
    <ligandPart>
        <name>Fe</name>
        <dbReference type="ChEBI" id="CHEBI:18248"/>
    </ligandPart>
</feature>